<dbReference type="GO" id="GO:0005737">
    <property type="term" value="C:cytoplasm"/>
    <property type="evidence" value="ECO:0007669"/>
    <property type="project" value="TreeGrafter"/>
</dbReference>
<dbReference type="PANTHER" id="PTHR10316">
    <property type="entry name" value="MEMBRANE ASSOCIATED GUANYLATE KINASE-RELATED"/>
    <property type="match status" value="1"/>
</dbReference>
<dbReference type="Gene3D" id="2.20.70.10">
    <property type="match status" value="1"/>
</dbReference>
<feature type="domain" description="Guanylate kinase-like" evidence="6">
    <location>
        <begin position="189"/>
        <end position="252"/>
    </location>
</feature>
<keyword evidence="8" id="KW-0808">Transferase</keyword>
<dbReference type="SUPFAM" id="SSF52540">
    <property type="entry name" value="P-loop containing nucleoside triphosphate hydrolases"/>
    <property type="match status" value="1"/>
</dbReference>
<evidence type="ECO:0000256" key="1">
    <source>
        <dbReference type="ARBA" id="ARBA00004170"/>
    </source>
</evidence>
<evidence type="ECO:0000259" key="7">
    <source>
        <dbReference type="PROSITE" id="PS50106"/>
    </source>
</evidence>
<dbReference type="Gene3D" id="3.30.63.10">
    <property type="entry name" value="Guanylate Kinase phosphate binding domain"/>
    <property type="match status" value="1"/>
</dbReference>
<evidence type="ECO:0000313" key="8">
    <source>
        <dbReference type="EMBL" id="JAP53956.1"/>
    </source>
</evidence>
<evidence type="ECO:0000259" key="5">
    <source>
        <dbReference type="PROSITE" id="PS50020"/>
    </source>
</evidence>
<feature type="region of interest" description="Disordered" evidence="4">
    <location>
        <begin position="270"/>
        <end position="344"/>
    </location>
</feature>
<protein>
    <submittedName>
        <fullName evidence="8">Membrane-associated guanylate kinase, WW and PDZ domain-containing protein 3</fullName>
    </submittedName>
</protein>
<dbReference type="InterPro" id="IPR001202">
    <property type="entry name" value="WW_dom"/>
</dbReference>
<dbReference type="Pfam" id="PF00625">
    <property type="entry name" value="Guanylate_kin"/>
    <property type="match status" value="1"/>
</dbReference>
<dbReference type="GO" id="GO:0016020">
    <property type="term" value="C:membrane"/>
    <property type="evidence" value="ECO:0007669"/>
    <property type="project" value="UniProtKB-SubCell"/>
</dbReference>
<feature type="region of interest" description="Disordered" evidence="4">
    <location>
        <begin position="1020"/>
        <end position="1049"/>
    </location>
</feature>
<feature type="region of interest" description="Disordered" evidence="4">
    <location>
        <begin position="617"/>
        <end position="636"/>
    </location>
</feature>
<dbReference type="PROSITE" id="PS00856">
    <property type="entry name" value="GUANYLATE_KINASE_1"/>
    <property type="match status" value="1"/>
</dbReference>
<evidence type="ECO:0000256" key="2">
    <source>
        <dbReference type="ARBA" id="ARBA00022737"/>
    </source>
</evidence>
<dbReference type="CDD" id="cd06735">
    <property type="entry name" value="PDZ5_MAGI-1_3-like"/>
    <property type="match status" value="1"/>
</dbReference>
<keyword evidence="8" id="KW-0418">Kinase</keyword>
<keyword evidence="2" id="KW-0677">Repeat</keyword>
<dbReference type="Pfam" id="PF00595">
    <property type="entry name" value="PDZ"/>
    <property type="match status" value="5"/>
</dbReference>
<feature type="region of interest" description="Disordered" evidence="4">
    <location>
        <begin position="1293"/>
        <end position="1322"/>
    </location>
</feature>
<dbReference type="SMART" id="SM00072">
    <property type="entry name" value="GuKc"/>
    <property type="match status" value="1"/>
</dbReference>
<dbReference type="InterPro" id="IPR036034">
    <property type="entry name" value="PDZ_sf"/>
</dbReference>
<dbReference type="InterPro" id="IPR036020">
    <property type="entry name" value="WW_dom_sf"/>
</dbReference>
<feature type="domain" description="PDZ" evidence="7">
    <location>
        <begin position="1203"/>
        <end position="1286"/>
    </location>
</feature>
<feature type="region of interest" description="Disordered" evidence="4">
    <location>
        <begin position="782"/>
        <end position="803"/>
    </location>
</feature>
<dbReference type="PROSITE" id="PS50052">
    <property type="entry name" value="GUANYLATE_KINASE_2"/>
    <property type="match status" value="1"/>
</dbReference>
<proteinExistence type="predicted"/>
<dbReference type="CDD" id="cd00201">
    <property type="entry name" value="WW"/>
    <property type="match status" value="1"/>
</dbReference>
<reference evidence="8" key="1">
    <citation type="submission" date="2016-01" db="EMBL/GenBank/DDBJ databases">
        <title>Reference transcriptome for the parasite Schistocephalus solidus: insights into the molecular evolution of parasitism.</title>
        <authorList>
            <person name="Hebert F.O."/>
            <person name="Grambauer S."/>
            <person name="Barber I."/>
            <person name="Landry C.R."/>
            <person name="Aubin-Horth N."/>
        </authorList>
    </citation>
    <scope>NUCLEOTIDE SEQUENCE</scope>
</reference>
<gene>
    <name evidence="8" type="primary">MAGI3</name>
    <name evidence="8" type="ORF">TR160925</name>
</gene>
<dbReference type="GO" id="GO:0007165">
    <property type="term" value="P:signal transduction"/>
    <property type="evidence" value="ECO:0007669"/>
    <property type="project" value="TreeGrafter"/>
</dbReference>
<dbReference type="InterPro" id="IPR008144">
    <property type="entry name" value="Guanylate_kin-like_dom"/>
</dbReference>
<accession>A0A0X3Q373</accession>
<feature type="compositionally biased region" description="Low complexity" evidence="4">
    <location>
        <begin position="329"/>
        <end position="338"/>
    </location>
</feature>
<feature type="domain" description="PDZ" evidence="7">
    <location>
        <begin position="476"/>
        <end position="560"/>
    </location>
</feature>
<dbReference type="CDD" id="cd06732">
    <property type="entry name" value="PDZ2_MAGI-1_3-like"/>
    <property type="match status" value="1"/>
</dbReference>
<sequence length="1322" mass="141882">GGKGKIEVAGLRTFSYRSEPKSVMPRTTLHTPTTQHAIFNEEKQTVPTRLFLSTCKSWESSVYEVLLSAAPPDNFLRIPIEGGSDSGKFCVVGPEVNPSRLVYHPILSGPKKTASILRPGDVILEIGDYQVSGYTKLDALKVSEALSYCKELTNRPRVLMKLIPLSSLPNSDSRLGPFLSAAFTVGSPEYLLQEVTRDNIYQRVVPCTTRAPRPDEVNGVHYQFMGVKQFLALEKAGRLLESGTYKGNYYGTPQPDPTSSALDPELLKRMPESQNGSTSTNAPATVKTVNGDKSPCLPNHQPAELPATVGSPKTSDSSPPAAEVKVANTSSSTASADDGPLLPPGWEVINHPEYGTFYIDHVHRKTQYEPPTAADFEEAASLLTAHLVVPCEQSAGGATAVASAQPDTTGSPSSSMASSSRQSSILQNMDSSPVTVLRTPSINSARSSSSSSSLQCRYRPDLFTSDISKLRGPLVTATLTKGPRGFGFTIIGGSSPTQPGFLQIKNIISGGPAALNGVLAIGDVLVSVNGVNVLGFSHDEIVSLFQSIPVDSSVTLVVSQGYALCKSPMDLTAKPSQVASVTPKGRHAVSETISSSSTERVPFAPPELCIRRLNTSPTISQSSGEPVRPHESSRLPPNQRLEFIKISIVKQQNGFGFTLADQPQGQRVKEVLDPARCDGLKVGDIVVEINDQRVKELSHPEVVKLLKTCPVGKTTRFLVQRSQYTLSDFDRAGMALGTAFTHLPDCSSLDSGDSPGKTFSALTSFARPSDLSTMQSSLTMSASTVRFRSRTPGPDDHRSLRSSTLGNSSDCIYSLLGDSLSGLNLLSPQSPRRRYPYYDRLAGNWPHPKQQVLNDHPDAIDFHGRIGAYPVNNYPTGYLFAQPTNYGSLLRSGKVPPRQYPPMPATAKLRASPSADANSVVVGANLPGEFLVRLRRQSGGLGFKLLGGAEEGTPLSIGPLVPGGIAEKSGMIQTGDHLVSVNGERVVGARHRWVVQLLEQGAACTYSEVVLGLWRPTETGQKLWPPPSGTRQHSDGGFPAEQSSSTSSSSVLSGARQVVLRRSTVDEGFGFVIAHSLPPGVAATAAAEADQSKAKLLGQYIARLVPGSPADRSRHLQVGDLILSINGVNIAGLRREDIVRLIRDSGCQVSLSVLSHNTSMAHYENHISAKKDFVHQHHQLFGPPPPLSLPLPMTSGVPALLFEITLFRSSRGFGFSIRGGHEFNQMPLTVLRIAEGGSAFLDGRLRVGDELVQINGHFTAGMSHRRAVEIIQAGGNMIRLVVRRPSSLVHYSNLPQSRGYRGPPSSFHPEFPNPPRLSSAGL</sequence>
<dbReference type="InterPro" id="IPR027417">
    <property type="entry name" value="P-loop_NTPase"/>
</dbReference>
<dbReference type="SUPFAM" id="SSF51045">
    <property type="entry name" value="WW domain"/>
    <property type="match status" value="1"/>
</dbReference>
<dbReference type="GO" id="GO:0016301">
    <property type="term" value="F:kinase activity"/>
    <property type="evidence" value="ECO:0007669"/>
    <property type="project" value="UniProtKB-KW"/>
</dbReference>
<feature type="compositionally biased region" description="Low complexity" evidence="4">
    <location>
        <begin position="411"/>
        <end position="424"/>
    </location>
</feature>
<keyword evidence="3" id="KW-0472">Membrane</keyword>
<evidence type="ECO:0000256" key="3">
    <source>
        <dbReference type="ARBA" id="ARBA00023136"/>
    </source>
</evidence>
<dbReference type="InterPro" id="IPR020590">
    <property type="entry name" value="Guanylate_kinase_CS"/>
</dbReference>
<feature type="domain" description="WW" evidence="5">
    <location>
        <begin position="340"/>
        <end position="373"/>
    </location>
</feature>
<feature type="domain" description="PDZ" evidence="7">
    <location>
        <begin position="1057"/>
        <end position="1157"/>
    </location>
</feature>
<dbReference type="InterPro" id="IPR001478">
    <property type="entry name" value="PDZ"/>
</dbReference>
<feature type="domain" description="PDZ" evidence="7">
    <location>
        <begin position="931"/>
        <end position="1000"/>
    </location>
</feature>
<evidence type="ECO:0000259" key="6">
    <source>
        <dbReference type="PROSITE" id="PS50052"/>
    </source>
</evidence>
<feature type="region of interest" description="Disordered" evidence="4">
    <location>
        <begin position="399"/>
        <end position="431"/>
    </location>
</feature>
<dbReference type="InterPro" id="IPR008145">
    <property type="entry name" value="GK/Ca_channel_bsu"/>
</dbReference>
<feature type="compositionally biased region" description="Polar residues" evidence="4">
    <location>
        <begin position="272"/>
        <end position="283"/>
    </location>
</feature>
<dbReference type="PROSITE" id="PS50020">
    <property type="entry name" value="WW_DOMAIN_2"/>
    <property type="match status" value="1"/>
</dbReference>
<dbReference type="PANTHER" id="PTHR10316:SF40">
    <property type="entry name" value="LD27118P"/>
    <property type="match status" value="1"/>
</dbReference>
<dbReference type="EMBL" id="GEEE01009269">
    <property type="protein sequence ID" value="JAP53956.1"/>
    <property type="molecule type" value="Transcribed_RNA"/>
</dbReference>
<dbReference type="SUPFAM" id="SSF50156">
    <property type="entry name" value="PDZ domain-like"/>
    <property type="match status" value="6"/>
</dbReference>
<dbReference type="Gene3D" id="2.30.42.10">
    <property type="match status" value="5"/>
</dbReference>
<comment type="subcellular location">
    <subcellularLocation>
        <location evidence="1">Membrane</location>
        <topology evidence="1">Peripheral membrane protein</topology>
    </subcellularLocation>
</comment>
<evidence type="ECO:0000256" key="4">
    <source>
        <dbReference type="SAM" id="MobiDB-lite"/>
    </source>
</evidence>
<organism evidence="8">
    <name type="scientific">Schistocephalus solidus</name>
    <name type="common">Tapeworm</name>
    <dbReference type="NCBI Taxonomy" id="70667"/>
    <lineage>
        <taxon>Eukaryota</taxon>
        <taxon>Metazoa</taxon>
        <taxon>Spiralia</taxon>
        <taxon>Lophotrochozoa</taxon>
        <taxon>Platyhelminthes</taxon>
        <taxon>Cestoda</taxon>
        <taxon>Eucestoda</taxon>
        <taxon>Diphyllobothriidea</taxon>
        <taxon>Diphyllobothriidae</taxon>
        <taxon>Schistocephalus</taxon>
    </lineage>
</organism>
<dbReference type="SMART" id="SM00228">
    <property type="entry name" value="PDZ"/>
    <property type="match status" value="5"/>
</dbReference>
<dbReference type="FunFam" id="2.30.42.10:FF:000005">
    <property type="entry name" value="Membrane associated guanylate kinase, WW and PDZ domain containing 1"/>
    <property type="match status" value="1"/>
</dbReference>
<dbReference type="SMART" id="SM00456">
    <property type="entry name" value="WW"/>
    <property type="match status" value="1"/>
</dbReference>
<dbReference type="PROSITE" id="PS50106">
    <property type="entry name" value="PDZ"/>
    <property type="match status" value="5"/>
</dbReference>
<name>A0A0X3Q373_SCHSO</name>
<dbReference type="Pfam" id="PF00397">
    <property type="entry name" value="WW"/>
    <property type="match status" value="1"/>
</dbReference>
<feature type="domain" description="PDZ" evidence="7">
    <location>
        <begin position="645"/>
        <end position="707"/>
    </location>
</feature>
<feature type="non-terminal residue" evidence="8">
    <location>
        <position position="1"/>
    </location>
</feature>
<dbReference type="PROSITE" id="PS01159">
    <property type="entry name" value="WW_DOMAIN_1"/>
    <property type="match status" value="1"/>
</dbReference>